<feature type="compositionally biased region" description="Polar residues" evidence="1">
    <location>
        <begin position="137"/>
        <end position="150"/>
    </location>
</feature>
<dbReference type="AlphaFoldDB" id="A0A9N7YGA8"/>
<sequence length="166" mass="17943">MRADPGVEELLRPCSSTGSASAALQAPPLLLYRLRPCCSTGSAPAALQAPPLTWMFRHVPVGLVLCLLLGLNVSAVVNIDQWLPTASGFLFQGSGLITGGRLQAAKFHDVARSLWDHLPPEDEDSATVRFPRRRLSSRGNPSLPSNWKQQESYEDVLDLSPAAVKT</sequence>
<gene>
    <name evidence="2" type="ORF">PLEPLA_LOCUS11102</name>
</gene>
<dbReference type="EMBL" id="CADEAL010000639">
    <property type="protein sequence ID" value="CAB1423184.1"/>
    <property type="molecule type" value="Genomic_DNA"/>
</dbReference>
<organism evidence="2 3">
    <name type="scientific">Pleuronectes platessa</name>
    <name type="common">European plaice</name>
    <dbReference type="NCBI Taxonomy" id="8262"/>
    <lineage>
        <taxon>Eukaryota</taxon>
        <taxon>Metazoa</taxon>
        <taxon>Chordata</taxon>
        <taxon>Craniata</taxon>
        <taxon>Vertebrata</taxon>
        <taxon>Euteleostomi</taxon>
        <taxon>Actinopterygii</taxon>
        <taxon>Neopterygii</taxon>
        <taxon>Teleostei</taxon>
        <taxon>Neoteleostei</taxon>
        <taxon>Acanthomorphata</taxon>
        <taxon>Carangaria</taxon>
        <taxon>Pleuronectiformes</taxon>
        <taxon>Pleuronectoidei</taxon>
        <taxon>Pleuronectidae</taxon>
        <taxon>Pleuronectes</taxon>
    </lineage>
</organism>
<proteinExistence type="predicted"/>
<protein>
    <submittedName>
        <fullName evidence="2">Uncharacterized protein</fullName>
    </submittedName>
</protein>
<evidence type="ECO:0000256" key="1">
    <source>
        <dbReference type="SAM" id="MobiDB-lite"/>
    </source>
</evidence>
<evidence type="ECO:0000313" key="3">
    <source>
        <dbReference type="Proteomes" id="UP001153269"/>
    </source>
</evidence>
<accession>A0A9N7YGA8</accession>
<name>A0A9N7YGA8_PLEPL</name>
<evidence type="ECO:0000313" key="2">
    <source>
        <dbReference type="EMBL" id="CAB1423184.1"/>
    </source>
</evidence>
<keyword evidence="3" id="KW-1185">Reference proteome</keyword>
<feature type="region of interest" description="Disordered" evidence="1">
    <location>
        <begin position="132"/>
        <end position="152"/>
    </location>
</feature>
<reference evidence="2" key="1">
    <citation type="submission" date="2020-03" db="EMBL/GenBank/DDBJ databases">
        <authorList>
            <person name="Weist P."/>
        </authorList>
    </citation>
    <scope>NUCLEOTIDE SEQUENCE</scope>
</reference>
<dbReference type="Proteomes" id="UP001153269">
    <property type="component" value="Unassembled WGS sequence"/>
</dbReference>
<comment type="caution">
    <text evidence="2">The sequence shown here is derived from an EMBL/GenBank/DDBJ whole genome shotgun (WGS) entry which is preliminary data.</text>
</comment>